<protein>
    <submittedName>
        <fullName evidence="2">Translation elongation factor 1 alpha</fullName>
    </submittedName>
</protein>
<proteinExistence type="predicted"/>
<keyword evidence="1" id="KW-1133">Transmembrane helix</keyword>
<dbReference type="AlphaFoldDB" id="A0A060NT41"/>
<keyword evidence="2" id="KW-0251">Elongation factor</keyword>
<keyword evidence="2" id="KW-0648">Protein biosynthesis</keyword>
<organism evidence="2">
    <name type="scientific">Trichoderma harzianum</name>
    <name type="common">Hypocrea lixii</name>
    <dbReference type="NCBI Taxonomy" id="5544"/>
    <lineage>
        <taxon>Eukaryota</taxon>
        <taxon>Fungi</taxon>
        <taxon>Dikarya</taxon>
        <taxon>Ascomycota</taxon>
        <taxon>Pezizomycotina</taxon>
        <taxon>Sordariomycetes</taxon>
        <taxon>Hypocreomycetidae</taxon>
        <taxon>Hypocreales</taxon>
        <taxon>Hypocreaceae</taxon>
        <taxon>Trichoderma</taxon>
    </lineage>
</organism>
<feature type="non-terminal residue" evidence="2">
    <location>
        <position position="1"/>
    </location>
</feature>
<evidence type="ECO:0000313" key="2">
    <source>
        <dbReference type="EMBL" id="BAO84917.1"/>
    </source>
</evidence>
<feature type="non-terminal residue" evidence="2">
    <location>
        <position position="83"/>
    </location>
</feature>
<feature type="transmembrane region" description="Helical" evidence="1">
    <location>
        <begin position="41"/>
        <end position="62"/>
    </location>
</feature>
<evidence type="ECO:0000256" key="1">
    <source>
        <dbReference type="SAM" id="Phobius"/>
    </source>
</evidence>
<dbReference type="GO" id="GO:0003746">
    <property type="term" value="F:translation elongation factor activity"/>
    <property type="evidence" value="ECO:0007669"/>
    <property type="project" value="UniProtKB-KW"/>
</dbReference>
<gene>
    <name evidence="2" type="primary">tef1</name>
</gene>
<sequence>SSSTFNCARQFCREFSCRQFFITPLCITPPLQRRKFFCCRLVLVGFLVHPTSSLLFFCFALTSQPSFNVLCVITSAMLTTFPS</sequence>
<keyword evidence="1" id="KW-0472">Membrane</keyword>
<dbReference type="EMBL" id="AB935976">
    <property type="protein sequence ID" value="BAO84917.1"/>
    <property type="molecule type" value="Genomic_DNA"/>
</dbReference>
<name>A0A060NT41_TRIHA</name>
<reference evidence="2" key="1">
    <citation type="submission" date="2014-05" db="EMBL/GenBank/DDBJ databases">
        <title>Characterization of Bangladeshi native isolate of Trichoderma species and evaluation of their antagonisms against six important phytopathogenic fungi.</title>
        <authorList>
            <person name="Islam M.M."/>
            <person name="Hossain M.D."/>
            <person name="Harada N."/>
            <person name="Nonaka M."/>
        </authorList>
    </citation>
    <scope>NUCLEOTIDE SEQUENCE</scope>
    <source>
        <strain evidence="2">TR09</strain>
    </source>
</reference>
<keyword evidence="1" id="KW-0812">Transmembrane</keyword>
<accession>A0A060NT41</accession>